<dbReference type="STRING" id="1121865.OMW_01438"/>
<evidence type="ECO:0000313" key="3">
    <source>
        <dbReference type="Proteomes" id="UP000014113"/>
    </source>
</evidence>
<dbReference type="PATRIC" id="fig|1121865.3.peg.1401"/>
<keyword evidence="1" id="KW-0175">Coiled coil</keyword>
<proteinExistence type="predicted"/>
<evidence type="ECO:0000313" key="2">
    <source>
        <dbReference type="EMBL" id="EOW80352.1"/>
    </source>
</evidence>
<dbReference type="EMBL" id="ASWJ01000009">
    <property type="protein sequence ID" value="EOW80352.1"/>
    <property type="molecule type" value="Genomic_DNA"/>
</dbReference>
<accession>S1MU74</accession>
<protein>
    <submittedName>
        <fullName evidence="2">Uncharacterized protein</fullName>
    </submittedName>
</protein>
<keyword evidence="3" id="KW-1185">Reference proteome</keyword>
<comment type="caution">
    <text evidence="2">The sequence shown here is derived from an EMBL/GenBank/DDBJ whole genome shotgun (WGS) entry which is preliminary data.</text>
</comment>
<sequence length="67" mass="7759">MKDEKIQIKRLKKKDLIFLLEQLETENQALQTKISQLDTAIAHPELSHLPKGSNQELLQTLTHILNE</sequence>
<reference evidence="2 3" key="1">
    <citation type="submission" date="2013-03" db="EMBL/GenBank/DDBJ databases">
        <title>The Genome Sequence of Enterococcus columbae ATCC_51263 (PacBio/Illumina hybrid assembly).</title>
        <authorList>
            <consortium name="The Broad Institute Genomics Platform"/>
            <consortium name="The Broad Institute Genome Sequencing Center for Infectious Disease"/>
            <person name="Earl A."/>
            <person name="Russ C."/>
            <person name="Gilmore M."/>
            <person name="Surin D."/>
            <person name="Walker B."/>
            <person name="Young S."/>
            <person name="Zeng Q."/>
            <person name="Gargeya S."/>
            <person name="Fitzgerald M."/>
            <person name="Haas B."/>
            <person name="Abouelleil A."/>
            <person name="Allen A.W."/>
            <person name="Alvarado L."/>
            <person name="Arachchi H.M."/>
            <person name="Berlin A.M."/>
            <person name="Chapman S.B."/>
            <person name="Gainer-Dewar J."/>
            <person name="Goldberg J."/>
            <person name="Griggs A."/>
            <person name="Gujja S."/>
            <person name="Hansen M."/>
            <person name="Howarth C."/>
            <person name="Imamovic A."/>
            <person name="Ireland A."/>
            <person name="Larimer J."/>
            <person name="McCowan C."/>
            <person name="Murphy C."/>
            <person name="Pearson M."/>
            <person name="Poon T.W."/>
            <person name="Priest M."/>
            <person name="Roberts A."/>
            <person name="Saif S."/>
            <person name="Shea T."/>
            <person name="Sisk P."/>
            <person name="Sykes S."/>
            <person name="Wortman J."/>
            <person name="Nusbaum C."/>
            <person name="Birren B."/>
        </authorList>
    </citation>
    <scope>NUCLEOTIDE SEQUENCE [LARGE SCALE GENOMIC DNA]</scope>
    <source>
        <strain evidence="2 3">ATCC 51263</strain>
    </source>
</reference>
<dbReference type="RefSeq" id="WP_016183577.1">
    <property type="nucleotide sequence ID" value="NZ_KE136348.1"/>
</dbReference>
<dbReference type="Proteomes" id="UP000014113">
    <property type="component" value="Unassembled WGS sequence"/>
</dbReference>
<organism evidence="2 3">
    <name type="scientific">Enterococcus columbae DSM 7374 = ATCC 51263</name>
    <dbReference type="NCBI Taxonomy" id="1121865"/>
    <lineage>
        <taxon>Bacteria</taxon>
        <taxon>Bacillati</taxon>
        <taxon>Bacillota</taxon>
        <taxon>Bacilli</taxon>
        <taxon>Lactobacillales</taxon>
        <taxon>Enterococcaceae</taxon>
        <taxon>Enterococcus</taxon>
    </lineage>
</organism>
<gene>
    <name evidence="2" type="ORF">I568_02052</name>
</gene>
<evidence type="ECO:0000256" key="1">
    <source>
        <dbReference type="SAM" id="Coils"/>
    </source>
</evidence>
<dbReference type="AlphaFoldDB" id="S1MU74"/>
<feature type="coiled-coil region" evidence="1">
    <location>
        <begin position="13"/>
        <end position="40"/>
    </location>
</feature>
<name>S1MU74_9ENTE</name>